<feature type="non-terminal residue" evidence="4">
    <location>
        <position position="1"/>
    </location>
</feature>
<gene>
    <name evidence="4" type="ORF">g.9735</name>
</gene>
<feature type="compositionally biased region" description="Basic and acidic residues" evidence="2">
    <location>
        <begin position="25"/>
        <end position="35"/>
    </location>
</feature>
<dbReference type="Gene3D" id="1.20.5.170">
    <property type="match status" value="1"/>
</dbReference>
<protein>
    <recommendedName>
        <fullName evidence="3">BZIP domain-containing protein</fullName>
    </recommendedName>
</protein>
<dbReference type="InterPro" id="IPR004827">
    <property type="entry name" value="bZIP"/>
</dbReference>
<organism evidence="4">
    <name type="scientific">Cuerna arida</name>
    <dbReference type="NCBI Taxonomy" id="1464854"/>
    <lineage>
        <taxon>Eukaryota</taxon>
        <taxon>Metazoa</taxon>
        <taxon>Ecdysozoa</taxon>
        <taxon>Arthropoda</taxon>
        <taxon>Hexapoda</taxon>
        <taxon>Insecta</taxon>
        <taxon>Pterygota</taxon>
        <taxon>Neoptera</taxon>
        <taxon>Paraneoptera</taxon>
        <taxon>Hemiptera</taxon>
        <taxon>Auchenorrhyncha</taxon>
        <taxon>Membracoidea</taxon>
        <taxon>Cicadellidae</taxon>
        <taxon>Cicadellinae</taxon>
        <taxon>Proconiini</taxon>
        <taxon>Cuerna</taxon>
    </lineage>
</organism>
<evidence type="ECO:0000313" key="4">
    <source>
        <dbReference type="EMBL" id="JAS44668.1"/>
    </source>
</evidence>
<feature type="coiled-coil region" evidence="1">
    <location>
        <begin position="52"/>
        <end position="100"/>
    </location>
</feature>
<dbReference type="GO" id="GO:0003700">
    <property type="term" value="F:DNA-binding transcription factor activity"/>
    <property type="evidence" value="ECO:0007669"/>
    <property type="project" value="InterPro"/>
</dbReference>
<dbReference type="AlphaFoldDB" id="A0A1B6F3A1"/>
<proteinExistence type="predicted"/>
<dbReference type="PROSITE" id="PS50217">
    <property type="entry name" value="BZIP"/>
    <property type="match status" value="1"/>
</dbReference>
<feature type="compositionally biased region" description="Polar residues" evidence="2">
    <location>
        <begin position="1"/>
        <end position="20"/>
    </location>
</feature>
<dbReference type="GO" id="GO:0005634">
    <property type="term" value="C:nucleus"/>
    <property type="evidence" value="ECO:0007669"/>
    <property type="project" value="UniProtKB-ARBA"/>
</dbReference>
<keyword evidence="1" id="KW-0175">Coiled coil</keyword>
<dbReference type="EMBL" id="GECZ01025101">
    <property type="protein sequence ID" value="JAS44668.1"/>
    <property type="molecule type" value="Transcribed_RNA"/>
</dbReference>
<name>A0A1B6F3A1_9HEMI</name>
<feature type="region of interest" description="Disordered" evidence="2">
    <location>
        <begin position="1"/>
        <end position="35"/>
    </location>
</feature>
<evidence type="ECO:0000256" key="2">
    <source>
        <dbReference type="SAM" id="MobiDB-lite"/>
    </source>
</evidence>
<accession>A0A1B6F3A1</accession>
<dbReference type="SUPFAM" id="SSF57959">
    <property type="entry name" value="Leucine zipper domain"/>
    <property type="match status" value="1"/>
</dbReference>
<reference evidence="4" key="1">
    <citation type="submission" date="2015-11" db="EMBL/GenBank/DDBJ databases">
        <title>De novo transcriptome assembly of four potential Pierce s Disease insect vectors from Arizona vineyards.</title>
        <authorList>
            <person name="Tassone E.E."/>
        </authorList>
    </citation>
    <scope>NUCLEOTIDE SEQUENCE</scope>
</reference>
<dbReference type="InterPro" id="IPR046347">
    <property type="entry name" value="bZIP_sf"/>
</dbReference>
<sequence length="113" mass="13528">SSIYMFRMETSSEQRPTMKQRSLKCHSDSDSGKDEIYRQHRNRNNEAVERCRKRKAEQAERIKGRIEDLERQNEKLSGYIEAQKQEIIRMQKNCEELREMIAPHIINKSHGIH</sequence>
<feature type="domain" description="BZIP" evidence="3">
    <location>
        <begin position="34"/>
        <end position="97"/>
    </location>
</feature>
<evidence type="ECO:0000259" key="3">
    <source>
        <dbReference type="PROSITE" id="PS50217"/>
    </source>
</evidence>
<dbReference type="Pfam" id="PF07716">
    <property type="entry name" value="bZIP_2"/>
    <property type="match status" value="1"/>
</dbReference>
<evidence type="ECO:0000256" key="1">
    <source>
        <dbReference type="SAM" id="Coils"/>
    </source>
</evidence>
<dbReference type="SMART" id="SM00338">
    <property type="entry name" value="BRLZ"/>
    <property type="match status" value="1"/>
</dbReference>